<evidence type="ECO:0000313" key="1">
    <source>
        <dbReference type="EMBL" id="CAL1595180.1"/>
    </source>
</evidence>
<name>A0AAV2L2B6_KNICA</name>
<accession>A0AAV2L2B6</accession>
<evidence type="ECO:0000313" key="2">
    <source>
        <dbReference type="Proteomes" id="UP001497482"/>
    </source>
</evidence>
<dbReference type="AlphaFoldDB" id="A0AAV2L2B6"/>
<dbReference type="Proteomes" id="UP001497482">
    <property type="component" value="Chromosome 20"/>
</dbReference>
<protein>
    <submittedName>
        <fullName evidence="1">Uncharacterized protein</fullName>
    </submittedName>
</protein>
<organism evidence="1 2">
    <name type="scientific">Knipowitschia caucasica</name>
    <name type="common">Caucasian dwarf goby</name>
    <name type="synonym">Pomatoschistus caucasicus</name>
    <dbReference type="NCBI Taxonomy" id="637954"/>
    <lineage>
        <taxon>Eukaryota</taxon>
        <taxon>Metazoa</taxon>
        <taxon>Chordata</taxon>
        <taxon>Craniata</taxon>
        <taxon>Vertebrata</taxon>
        <taxon>Euteleostomi</taxon>
        <taxon>Actinopterygii</taxon>
        <taxon>Neopterygii</taxon>
        <taxon>Teleostei</taxon>
        <taxon>Neoteleostei</taxon>
        <taxon>Acanthomorphata</taxon>
        <taxon>Gobiaria</taxon>
        <taxon>Gobiiformes</taxon>
        <taxon>Gobioidei</taxon>
        <taxon>Gobiidae</taxon>
        <taxon>Gobiinae</taxon>
        <taxon>Knipowitschia</taxon>
    </lineage>
</organism>
<dbReference type="EMBL" id="OZ035842">
    <property type="protein sequence ID" value="CAL1595180.1"/>
    <property type="molecule type" value="Genomic_DNA"/>
</dbReference>
<keyword evidence="2" id="KW-1185">Reference proteome</keyword>
<reference evidence="1 2" key="1">
    <citation type="submission" date="2024-04" db="EMBL/GenBank/DDBJ databases">
        <authorList>
            <person name="Waldvogel A.-M."/>
            <person name="Schoenle A."/>
        </authorList>
    </citation>
    <scope>NUCLEOTIDE SEQUENCE [LARGE SCALE GENOMIC DNA]</scope>
</reference>
<proteinExistence type="predicted"/>
<sequence length="82" mass="9383">MSARACERAQLPRQQIRTIFPKSLTRFHLLSGGEKCEDSSGEEVLWIEIWLVPCRKCPSEPVSWRSPLSFLNVPLRFPLGLS</sequence>
<gene>
    <name evidence="1" type="ORF">KC01_LOCUS24027</name>
</gene>